<gene>
    <name evidence="2" type="ORF">LRS13_04955</name>
</gene>
<evidence type="ECO:0000256" key="1">
    <source>
        <dbReference type="SAM" id="MobiDB-lite"/>
    </source>
</evidence>
<dbReference type="EMBL" id="CP088295">
    <property type="protein sequence ID" value="UUY04882.1"/>
    <property type="molecule type" value="Genomic_DNA"/>
</dbReference>
<evidence type="ECO:0000313" key="3">
    <source>
        <dbReference type="Proteomes" id="UP001058860"/>
    </source>
</evidence>
<name>A0ABY5PKK7_9ACTN</name>
<feature type="region of interest" description="Disordered" evidence="1">
    <location>
        <begin position="101"/>
        <end position="121"/>
    </location>
</feature>
<keyword evidence="3" id="KW-1185">Reference proteome</keyword>
<accession>A0ABY5PKK7</accession>
<proteinExistence type="predicted"/>
<sequence>MAKPRHVDHGAVLADVDRLGLRVADVQIGERGEQRQILLGQRTTAAGECQVQTMRFVGECVAQVEQRRPRRRAGQERLVHLEHLLVRVLVPAVAREVEEIDQSPAHLPADDPSRTPVAQRVRDARVPELQRLGHVRWKLDEVRVVLGIVADQLPH</sequence>
<evidence type="ECO:0000313" key="2">
    <source>
        <dbReference type="EMBL" id="UUY04882.1"/>
    </source>
</evidence>
<organism evidence="2 3">
    <name type="scientific">Svornostia abyssi</name>
    <dbReference type="NCBI Taxonomy" id="2898438"/>
    <lineage>
        <taxon>Bacteria</taxon>
        <taxon>Bacillati</taxon>
        <taxon>Actinomycetota</taxon>
        <taxon>Thermoleophilia</taxon>
        <taxon>Solirubrobacterales</taxon>
        <taxon>Baekduiaceae</taxon>
        <taxon>Svornostia</taxon>
    </lineage>
</organism>
<dbReference type="Proteomes" id="UP001058860">
    <property type="component" value="Chromosome"/>
</dbReference>
<protein>
    <submittedName>
        <fullName evidence="2">Uncharacterized protein</fullName>
    </submittedName>
</protein>
<reference evidence="3" key="1">
    <citation type="submission" date="2021-11" db="EMBL/GenBank/DDBJ databases">
        <title>Cultivation dependent microbiological survey of springs from the worlds oldest radium mine currently devoted to the extraction of radon-saturated water.</title>
        <authorList>
            <person name="Kapinusova G."/>
            <person name="Smrhova T."/>
            <person name="Strejcek M."/>
            <person name="Suman J."/>
            <person name="Jani K."/>
            <person name="Pajer P."/>
            <person name="Uhlik O."/>
        </authorList>
    </citation>
    <scope>NUCLEOTIDE SEQUENCE [LARGE SCALE GENOMIC DNA]</scope>
    <source>
        <strain evidence="3">J379</strain>
    </source>
</reference>